<evidence type="ECO:0000256" key="1">
    <source>
        <dbReference type="SAM" id="MobiDB-lite"/>
    </source>
</evidence>
<sequence length="411" mass="47986">MELGTQYYRPNQNAVPDDCCRKCYCQAFKRQVTSQCKRGKVRLVRTSVKRCKIIKDKQRCDRLKFFRQNDAPFKNPAQPKLYNFEPLRKPTSCRSLKKCPKQKGCLKQNLNLSEYKRAGSCQKMLRKCPTESKPKCDKQPNCEMKQTNSCAPPKCNTRRREKEACFSEENTSCNTSYSDYSGCPPPCKVKNNKRSFENILHELKADIADIDNILENKRSKKHERTNYTNEVDSFDRSSGRYGSTYKGNSRYKHEERRFGKNSDYCFRVDTPKRPRSPVKIIHHKPHDNDGTSHDNQRVIIRTNIDLDKVQNSINKSHCESKKTNMKGNTNKTRSRIETNRVDSKPVARTAITTDEEEVELEVEVEDEEDDDETEEVEEEEEEDIEVGEEEEEEECEEECEEEEEKGDECSD</sequence>
<feature type="compositionally biased region" description="Basic residues" evidence="1">
    <location>
        <begin position="273"/>
        <end position="285"/>
    </location>
</feature>
<reference evidence="2" key="1">
    <citation type="submission" date="2021-05" db="EMBL/GenBank/DDBJ databases">
        <authorList>
            <person name="Alioto T."/>
            <person name="Alioto T."/>
            <person name="Gomez Garrido J."/>
        </authorList>
    </citation>
    <scope>NUCLEOTIDE SEQUENCE</scope>
</reference>
<organism evidence="2">
    <name type="scientific">Cacopsylla melanoneura</name>
    <dbReference type="NCBI Taxonomy" id="428564"/>
    <lineage>
        <taxon>Eukaryota</taxon>
        <taxon>Metazoa</taxon>
        <taxon>Ecdysozoa</taxon>
        <taxon>Arthropoda</taxon>
        <taxon>Hexapoda</taxon>
        <taxon>Insecta</taxon>
        <taxon>Pterygota</taxon>
        <taxon>Neoptera</taxon>
        <taxon>Paraneoptera</taxon>
        <taxon>Hemiptera</taxon>
        <taxon>Sternorrhyncha</taxon>
        <taxon>Psylloidea</taxon>
        <taxon>Psyllidae</taxon>
        <taxon>Psyllinae</taxon>
        <taxon>Cacopsylla</taxon>
    </lineage>
</organism>
<name>A0A8D8XDT3_9HEMI</name>
<feature type="compositionally biased region" description="Acidic residues" evidence="1">
    <location>
        <begin position="353"/>
        <end position="411"/>
    </location>
</feature>
<protein>
    <submittedName>
        <fullName evidence="2">Uncharacterized protein</fullName>
    </submittedName>
</protein>
<dbReference type="EMBL" id="HBUF01300377">
    <property type="protein sequence ID" value="CAG6690920.1"/>
    <property type="molecule type" value="Transcribed_RNA"/>
</dbReference>
<dbReference type="AlphaFoldDB" id="A0A8D8XDT3"/>
<accession>A0A8D8XDT3</accession>
<feature type="compositionally biased region" description="Basic and acidic residues" evidence="1">
    <location>
        <begin position="334"/>
        <end position="345"/>
    </location>
</feature>
<proteinExistence type="predicted"/>
<evidence type="ECO:0000313" key="2">
    <source>
        <dbReference type="EMBL" id="CAG6690920.1"/>
    </source>
</evidence>
<feature type="region of interest" description="Disordered" evidence="1">
    <location>
        <begin position="319"/>
        <end position="411"/>
    </location>
</feature>
<feature type="region of interest" description="Disordered" evidence="1">
    <location>
        <begin position="266"/>
        <end position="294"/>
    </location>
</feature>